<dbReference type="GO" id="GO:0000139">
    <property type="term" value="C:Golgi membrane"/>
    <property type="evidence" value="ECO:0007669"/>
    <property type="project" value="UniProtKB-SubCell"/>
</dbReference>
<feature type="transmembrane region" description="Helical" evidence="7">
    <location>
        <begin position="73"/>
        <end position="92"/>
    </location>
</feature>
<dbReference type="RefSeq" id="XP_004352519.1">
    <property type="nucleotide sequence ID" value="XM_004352467.1"/>
</dbReference>
<evidence type="ECO:0000256" key="2">
    <source>
        <dbReference type="ARBA" id="ARBA00022502"/>
    </source>
</evidence>
<evidence type="ECO:0000313" key="9">
    <source>
        <dbReference type="Proteomes" id="UP000011083"/>
    </source>
</evidence>
<keyword evidence="6 7" id="KW-0472">Membrane</keyword>
<keyword evidence="9" id="KW-1185">Reference proteome</keyword>
<comment type="function">
    <text evidence="7">Involved in the lipid remodeling steps of GPI-anchor maturation.</text>
</comment>
<dbReference type="OrthoDB" id="1924347at2759"/>
<comment type="similarity">
    <text evidence="7">Belongs to the PGAP3 family.</text>
</comment>
<feature type="transmembrane region" description="Helical" evidence="7">
    <location>
        <begin position="15"/>
        <end position="33"/>
    </location>
</feature>
<dbReference type="VEuPathDB" id="AmoebaDB:ACA1_360580"/>
<dbReference type="PANTHER" id="PTHR13148:SF0">
    <property type="entry name" value="POST-GPI ATTACHMENT TO PROTEINS FACTOR 3"/>
    <property type="match status" value="1"/>
</dbReference>
<gene>
    <name evidence="8" type="ORF">ACA1_360580</name>
</gene>
<dbReference type="Pfam" id="PF04080">
    <property type="entry name" value="Per1"/>
    <property type="match status" value="1"/>
</dbReference>
<evidence type="ECO:0000256" key="7">
    <source>
        <dbReference type="RuleBase" id="RU365066"/>
    </source>
</evidence>
<dbReference type="EMBL" id="KB007867">
    <property type="protein sequence ID" value="ELR23042.1"/>
    <property type="molecule type" value="Genomic_DNA"/>
</dbReference>
<dbReference type="STRING" id="1257118.L8HCU1"/>
<keyword evidence="2 7" id="KW-0337">GPI-anchor biosynthesis</keyword>
<accession>L8HCU1</accession>
<protein>
    <recommendedName>
        <fullName evidence="7">Post-GPI attachment to proteins factor 3</fullName>
    </recommendedName>
</protein>
<keyword evidence="7" id="KW-0333">Golgi apparatus</keyword>
<evidence type="ECO:0000256" key="5">
    <source>
        <dbReference type="ARBA" id="ARBA00022989"/>
    </source>
</evidence>
<comment type="caution">
    <text evidence="7">Lacks conserved residue(s) required for the propagation of feature annotation.</text>
</comment>
<organism evidence="8 9">
    <name type="scientific">Acanthamoeba castellanii (strain ATCC 30010 / Neff)</name>
    <dbReference type="NCBI Taxonomy" id="1257118"/>
    <lineage>
        <taxon>Eukaryota</taxon>
        <taxon>Amoebozoa</taxon>
        <taxon>Discosea</taxon>
        <taxon>Longamoebia</taxon>
        <taxon>Centramoebida</taxon>
        <taxon>Acanthamoebidae</taxon>
        <taxon>Acanthamoeba</taxon>
    </lineage>
</organism>
<evidence type="ECO:0000256" key="3">
    <source>
        <dbReference type="ARBA" id="ARBA00022692"/>
    </source>
</evidence>
<evidence type="ECO:0000256" key="1">
    <source>
        <dbReference type="ARBA" id="ARBA00004127"/>
    </source>
</evidence>
<dbReference type="InterPro" id="IPR007217">
    <property type="entry name" value="Per1-like"/>
</dbReference>
<dbReference type="GO" id="GO:0005789">
    <property type="term" value="C:endoplasmic reticulum membrane"/>
    <property type="evidence" value="ECO:0007669"/>
    <property type="project" value="TreeGrafter"/>
</dbReference>
<comment type="subcellular location">
    <subcellularLocation>
        <location evidence="1">Endomembrane system</location>
        <topology evidence="1">Multi-pass membrane protein</topology>
    </subcellularLocation>
    <subcellularLocation>
        <location evidence="7">Golgi apparatus membrane</location>
        <topology evidence="7">Multi-pass membrane protein</topology>
    </subcellularLocation>
</comment>
<proteinExistence type="inferred from homology"/>
<dbReference type="GeneID" id="14924012"/>
<reference evidence="8 9" key="1">
    <citation type="journal article" date="2013" name="Genome Biol.">
        <title>Genome of Acanthamoeba castellanii highlights extensive lateral gene transfer and early evolution of tyrosine kinase signaling.</title>
        <authorList>
            <person name="Clarke M."/>
            <person name="Lohan A.J."/>
            <person name="Liu B."/>
            <person name="Lagkouvardos I."/>
            <person name="Roy S."/>
            <person name="Zafar N."/>
            <person name="Bertelli C."/>
            <person name="Schilde C."/>
            <person name="Kianianmomeni A."/>
            <person name="Burglin T.R."/>
            <person name="Frech C."/>
            <person name="Turcotte B."/>
            <person name="Kopec K.O."/>
            <person name="Synnott J.M."/>
            <person name="Choo C."/>
            <person name="Paponov I."/>
            <person name="Finkler A."/>
            <person name="Soon Heng Tan C."/>
            <person name="Hutchins A.P."/>
            <person name="Weinmeier T."/>
            <person name="Rattei T."/>
            <person name="Chu J.S."/>
            <person name="Gimenez G."/>
            <person name="Irimia M."/>
            <person name="Rigden D.J."/>
            <person name="Fitzpatrick D.A."/>
            <person name="Lorenzo-Morales J."/>
            <person name="Bateman A."/>
            <person name="Chiu C.H."/>
            <person name="Tang P."/>
            <person name="Hegemann P."/>
            <person name="Fromm H."/>
            <person name="Raoult D."/>
            <person name="Greub G."/>
            <person name="Miranda-Saavedra D."/>
            <person name="Chen N."/>
            <person name="Nash P."/>
            <person name="Ginger M.L."/>
            <person name="Horn M."/>
            <person name="Schaap P."/>
            <person name="Caler L."/>
            <person name="Loftus B."/>
        </authorList>
    </citation>
    <scope>NUCLEOTIDE SEQUENCE [LARGE SCALE GENOMIC DNA]</scope>
    <source>
        <strain evidence="8 9">Neff</strain>
    </source>
</reference>
<feature type="transmembrane region" description="Helical" evidence="7">
    <location>
        <begin position="104"/>
        <end position="124"/>
    </location>
</feature>
<evidence type="ECO:0000313" key="8">
    <source>
        <dbReference type="EMBL" id="ELR23042.1"/>
    </source>
</evidence>
<feature type="transmembrane region" description="Helical" evidence="7">
    <location>
        <begin position="42"/>
        <end position="61"/>
    </location>
</feature>
<keyword evidence="5 7" id="KW-1133">Transmembrane helix</keyword>
<feature type="transmembrane region" description="Helical" evidence="7">
    <location>
        <begin position="136"/>
        <end position="157"/>
    </location>
</feature>
<evidence type="ECO:0000256" key="6">
    <source>
        <dbReference type="ARBA" id="ARBA00023136"/>
    </source>
</evidence>
<keyword evidence="4" id="KW-0732">Signal</keyword>
<name>L8HCU1_ACACF</name>
<dbReference type="GO" id="GO:0006506">
    <property type="term" value="P:GPI anchor biosynthetic process"/>
    <property type="evidence" value="ECO:0007669"/>
    <property type="project" value="UniProtKB-KW"/>
</dbReference>
<dbReference type="PANTHER" id="PTHR13148">
    <property type="entry name" value="PER1-RELATED"/>
    <property type="match status" value="1"/>
</dbReference>
<sequence>MFHLMDSPILEKADYFGIALALVYHTSIGLICATRLHHSQPLIVLVMLLPGLVAYLHYLTTMLHHFDYGHAKYIMYALIWSALCVLLEIYDFPPLFEVFDAHSLWHATALLTALFWHHFILWDLGTPTPSKGGDSVTLLIVLLGIVAYLQVVAFVVIKLK</sequence>
<dbReference type="AlphaFoldDB" id="L8HCU1"/>
<dbReference type="KEGG" id="acan:ACA1_360580"/>
<evidence type="ECO:0000256" key="4">
    <source>
        <dbReference type="ARBA" id="ARBA00022729"/>
    </source>
</evidence>
<dbReference type="GO" id="GO:0016788">
    <property type="term" value="F:hydrolase activity, acting on ester bonds"/>
    <property type="evidence" value="ECO:0007669"/>
    <property type="project" value="TreeGrafter"/>
</dbReference>
<dbReference type="Proteomes" id="UP000011083">
    <property type="component" value="Unassembled WGS sequence"/>
</dbReference>
<keyword evidence="3 7" id="KW-0812">Transmembrane</keyword>